<feature type="region of interest" description="Disordered" evidence="1">
    <location>
        <begin position="400"/>
        <end position="435"/>
    </location>
</feature>
<dbReference type="PANTHER" id="PTHR36300">
    <property type="entry name" value="RAW, ISOFORM A"/>
    <property type="match status" value="1"/>
</dbReference>
<feature type="compositionally biased region" description="Polar residues" evidence="1">
    <location>
        <begin position="165"/>
        <end position="181"/>
    </location>
</feature>
<feature type="non-terminal residue" evidence="2">
    <location>
        <position position="1"/>
    </location>
</feature>
<feature type="compositionally biased region" description="Basic residues" evidence="1">
    <location>
        <begin position="621"/>
        <end position="634"/>
    </location>
</feature>
<dbReference type="PANTHER" id="PTHR36300:SF1">
    <property type="entry name" value="RAW, ISOFORM A"/>
    <property type="match status" value="1"/>
</dbReference>
<dbReference type="GO" id="GO:0005886">
    <property type="term" value="C:plasma membrane"/>
    <property type="evidence" value="ECO:0007669"/>
    <property type="project" value="TreeGrafter"/>
</dbReference>
<dbReference type="AlphaFoldDB" id="U5EEV5"/>
<feature type="compositionally biased region" description="Low complexity" evidence="1">
    <location>
        <begin position="494"/>
        <end position="511"/>
    </location>
</feature>
<feature type="compositionally biased region" description="Low complexity" evidence="1">
    <location>
        <begin position="110"/>
        <end position="136"/>
    </location>
</feature>
<feature type="region of interest" description="Disordered" evidence="1">
    <location>
        <begin position="549"/>
        <end position="581"/>
    </location>
</feature>
<feature type="compositionally biased region" description="Acidic residues" evidence="1">
    <location>
        <begin position="643"/>
        <end position="654"/>
    </location>
</feature>
<feature type="region of interest" description="Disordered" evidence="1">
    <location>
        <begin position="611"/>
        <end position="663"/>
    </location>
</feature>
<protein>
    <submittedName>
        <fullName evidence="2">Putative raw</fullName>
    </submittedName>
</protein>
<feature type="compositionally biased region" description="Low complexity" evidence="1">
    <location>
        <begin position="549"/>
        <end position="562"/>
    </location>
</feature>
<evidence type="ECO:0000313" key="2">
    <source>
        <dbReference type="EMBL" id="JAB55723.1"/>
    </source>
</evidence>
<accession>U5EEV5</accession>
<dbReference type="FunFam" id="3.40.50.450:FF:000017">
    <property type="entry name" value="Raw, isoform D"/>
    <property type="match status" value="1"/>
</dbReference>
<feature type="region of interest" description="Disordered" evidence="1">
    <location>
        <begin position="105"/>
        <end position="154"/>
    </location>
</feature>
<dbReference type="EMBL" id="GANO01004148">
    <property type="protein sequence ID" value="JAB55723.1"/>
    <property type="molecule type" value="mRNA"/>
</dbReference>
<feature type="compositionally biased region" description="Low complexity" evidence="1">
    <location>
        <begin position="400"/>
        <end position="416"/>
    </location>
</feature>
<feature type="compositionally biased region" description="Polar residues" evidence="1">
    <location>
        <begin position="137"/>
        <end position="150"/>
    </location>
</feature>
<name>U5EEV5_9DIPT</name>
<feature type="region of interest" description="Disordered" evidence="1">
    <location>
        <begin position="491"/>
        <end position="511"/>
    </location>
</feature>
<organism evidence="2">
    <name type="scientific">Corethrella appendiculata</name>
    <dbReference type="NCBI Taxonomy" id="1370023"/>
    <lineage>
        <taxon>Eukaryota</taxon>
        <taxon>Metazoa</taxon>
        <taxon>Ecdysozoa</taxon>
        <taxon>Arthropoda</taxon>
        <taxon>Hexapoda</taxon>
        <taxon>Insecta</taxon>
        <taxon>Pterygota</taxon>
        <taxon>Neoptera</taxon>
        <taxon>Endopterygota</taxon>
        <taxon>Diptera</taxon>
        <taxon>Nematocera</taxon>
        <taxon>Culicoidea</taxon>
        <taxon>Chaoboridae</taxon>
        <taxon>Corethrella</taxon>
    </lineage>
</organism>
<dbReference type="Pfam" id="PF15891">
    <property type="entry name" value="Nuc_deoxyri_tr2"/>
    <property type="match status" value="1"/>
</dbReference>
<reference evidence="2" key="1">
    <citation type="journal article" date="2014" name="Insect Biochem. Mol. Biol.">
        <title>An insight into the sialome of the frog biting fly, Corethrella appendiculata.</title>
        <authorList>
            <person name="Ribeiro J.M.C."/>
            <person name="Chagas A.C."/>
            <person name="Pham V.M."/>
            <person name="Lounibos L.P."/>
            <person name="Calvo E."/>
        </authorList>
    </citation>
    <scope>NUCLEOTIDE SEQUENCE</scope>
    <source>
        <tissue evidence="2">Salivary glands</tissue>
    </source>
</reference>
<proteinExistence type="evidence at transcript level"/>
<feature type="region of interest" description="Disordered" evidence="1">
    <location>
        <begin position="163"/>
        <end position="182"/>
    </location>
</feature>
<dbReference type="InterPro" id="IPR039470">
    <property type="entry name" value="Nuc_deoxyri_tr2"/>
</dbReference>
<dbReference type="Gene3D" id="3.40.50.450">
    <property type="match status" value="1"/>
</dbReference>
<evidence type="ECO:0000256" key="1">
    <source>
        <dbReference type="SAM" id="MobiDB-lite"/>
    </source>
</evidence>
<sequence>ATMEKIFLRDAFRAWKSRSGINVVSEDKIHGLFLELQLHPTKEQIHDMLQTAKLFARRCNKFDTRTKHWNGLTFGEFCVLASDIRKFRTLTLLKKHEKSSSENALFTFPTSSSSSSSSSTKTTTTSTSLSASSSTTHQQTIVKRTESTNQTTTTIKIKSTKTITVNGGSSSNSETKVNETGNGPEVFLGGSCNPTTWRADVAIPELNQLGITYYNPQVSQWTPDLIELEHRAKEKARILFFVMDSETRASAGAIEVAHIAGQNLKHLVLVLHPYRQQQAILNETISMEEYLDLSRNQQLLSELVSRRGIEVHDCIPKALLKIKSILSGDLYRDPPLNVASKLISVRRSYDRVAGNSDKSITLVKCQQALSSLGFSSNLIAIENLNKIILSINNIIFNTSTLSSSPDSSSSTSSIGSNHTETDKKPQPSPHNSKQKQTNILINFDEFSIIVAYLSILQQELTDNSCVSPIKGTNLPPPPIFLTNTPECTHNVNGTSPAVTPTTTTSRSNISTYQQPSNNVICRNHTIESCKSLTDDQHLKMICNNHNNNSSTNSSSSSCNSNNSDHHLHSRDSGTSSPQPNDAKILLINNLNESNSKLMKLSSSSSLINANTIIGTNPNSGKGRRRHLHHQHRDRSRTNCTIDVETDTDDDEESNDSVFSSDSELDDDLAIADNDIHLSNVGDGEKSANRIEIRDIYLGGSCMLRTNWRQNFVIPYLKGKNITFHLPTLHESLIKFIKLNGDETTNTDTSERGGETTKISIDSIDVDVGVEDISKSDESFMYNPKVLDSSRVLLFFITNETRSLAPMTLAAHYIGLGYNIVLCVQMLPENCIIGNDKLSNAAIKDYNRGRSYLIDLAKRQGIPVFNEIKQALSCAIDKVKICKSRISV</sequence>